<accession>A0A5B7HSH4</accession>
<name>A0A5B7HSH4_PORTR</name>
<protein>
    <submittedName>
        <fullName evidence="2">Uncharacterized protein</fullName>
    </submittedName>
</protein>
<comment type="caution">
    <text evidence="2">The sequence shown here is derived from an EMBL/GenBank/DDBJ whole genome shotgun (WGS) entry which is preliminary data.</text>
</comment>
<keyword evidence="3" id="KW-1185">Reference proteome</keyword>
<evidence type="ECO:0000256" key="1">
    <source>
        <dbReference type="SAM" id="MobiDB-lite"/>
    </source>
</evidence>
<sequence>MYSPASTRDEQVRGSPLAAGPGKQAGHREDLHRISERKRVAIRVNFGVAEDRSVRRREAMEAKQAGHIRHSQTFLRAKHCQSRGHARPQQGLSHITQHQAPLASLLYKKKKKINSDHKQHRLPLRRRPAPPEAPQHTWPAITSQVALWGGRVVG</sequence>
<gene>
    <name evidence="2" type="ORF">E2C01_065912</name>
</gene>
<feature type="region of interest" description="Disordered" evidence="1">
    <location>
        <begin position="1"/>
        <end position="35"/>
    </location>
</feature>
<proteinExistence type="predicted"/>
<feature type="compositionally biased region" description="Basic and acidic residues" evidence="1">
    <location>
        <begin position="26"/>
        <end position="35"/>
    </location>
</feature>
<dbReference type="AlphaFoldDB" id="A0A5B7HSH4"/>
<organism evidence="2 3">
    <name type="scientific">Portunus trituberculatus</name>
    <name type="common">Swimming crab</name>
    <name type="synonym">Neptunus trituberculatus</name>
    <dbReference type="NCBI Taxonomy" id="210409"/>
    <lineage>
        <taxon>Eukaryota</taxon>
        <taxon>Metazoa</taxon>
        <taxon>Ecdysozoa</taxon>
        <taxon>Arthropoda</taxon>
        <taxon>Crustacea</taxon>
        <taxon>Multicrustacea</taxon>
        <taxon>Malacostraca</taxon>
        <taxon>Eumalacostraca</taxon>
        <taxon>Eucarida</taxon>
        <taxon>Decapoda</taxon>
        <taxon>Pleocyemata</taxon>
        <taxon>Brachyura</taxon>
        <taxon>Eubrachyura</taxon>
        <taxon>Portunoidea</taxon>
        <taxon>Portunidae</taxon>
        <taxon>Portuninae</taxon>
        <taxon>Portunus</taxon>
    </lineage>
</organism>
<dbReference type="EMBL" id="VSRR010033230">
    <property type="protein sequence ID" value="MPC71628.1"/>
    <property type="molecule type" value="Genomic_DNA"/>
</dbReference>
<feature type="region of interest" description="Disordered" evidence="1">
    <location>
        <begin position="113"/>
        <end position="136"/>
    </location>
</feature>
<evidence type="ECO:0000313" key="2">
    <source>
        <dbReference type="EMBL" id="MPC71628.1"/>
    </source>
</evidence>
<dbReference type="Proteomes" id="UP000324222">
    <property type="component" value="Unassembled WGS sequence"/>
</dbReference>
<reference evidence="2 3" key="1">
    <citation type="submission" date="2019-05" db="EMBL/GenBank/DDBJ databases">
        <title>Another draft genome of Portunus trituberculatus and its Hox gene families provides insights of decapod evolution.</title>
        <authorList>
            <person name="Jeong J.-H."/>
            <person name="Song I."/>
            <person name="Kim S."/>
            <person name="Choi T."/>
            <person name="Kim D."/>
            <person name="Ryu S."/>
            <person name="Kim W."/>
        </authorList>
    </citation>
    <scope>NUCLEOTIDE SEQUENCE [LARGE SCALE GENOMIC DNA]</scope>
    <source>
        <tissue evidence="2">Muscle</tissue>
    </source>
</reference>
<evidence type="ECO:0000313" key="3">
    <source>
        <dbReference type="Proteomes" id="UP000324222"/>
    </source>
</evidence>
<feature type="compositionally biased region" description="Basic residues" evidence="1">
    <location>
        <begin position="113"/>
        <end position="128"/>
    </location>
</feature>